<dbReference type="Gene3D" id="2.60.120.260">
    <property type="entry name" value="Galactose-binding domain-like"/>
    <property type="match status" value="1"/>
</dbReference>
<dbReference type="GO" id="GO:0016020">
    <property type="term" value="C:membrane"/>
    <property type="evidence" value="ECO:0007669"/>
    <property type="project" value="UniProtKB-SubCell"/>
</dbReference>
<dbReference type="PROSITE" id="PS51469">
    <property type="entry name" value="SUN"/>
    <property type="match status" value="1"/>
</dbReference>
<accession>A0ABD2VXZ5</accession>
<evidence type="ECO:0000256" key="6">
    <source>
        <dbReference type="SAM" id="Phobius"/>
    </source>
</evidence>
<evidence type="ECO:0000256" key="1">
    <source>
        <dbReference type="ARBA" id="ARBA00004370"/>
    </source>
</evidence>
<keyword evidence="4 6" id="KW-0472">Membrane</keyword>
<comment type="caution">
    <text evidence="8">The sequence shown here is derived from an EMBL/GenBank/DDBJ whole genome shotgun (WGS) entry which is preliminary data.</text>
</comment>
<gene>
    <name evidence="8" type="ORF">TKK_018663</name>
</gene>
<name>A0ABD2VXZ5_9HYME</name>
<organism evidence="8 9">
    <name type="scientific">Trichogramma kaykai</name>
    <dbReference type="NCBI Taxonomy" id="54128"/>
    <lineage>
        <taxon>Eukaryota</taxon>
        <taxon>Metazoa</taxon>
        <taxon>Ecdysozoa</taxon>
        <taxon>Arthropoda</taxon>
        <taxon>Hexapoda</taxon>
        <taxon>Insecta</taxon>
        <taxon>Pterygota</taxon>
        <taxon>Neoptera</taxon>
        <taxon>Endopterygota</taxon>
        <taxon>Hymenoptera</taxon>
        <taxon>Apocrita</taxon>
        <taxon>Proctotrupomorpha</taxon>
        <taxon>Chalcidoidea</taxon>
        <taxon>Trichogrammatidae</taxon>
        <taxon>Trichogramma</taxon>
    </lineage>
</organism>
<sequence length="521" mass="59391">MRRSSSPKSCCDTSFNRDGAPNRSPSRSRPNTSEQLLQHRDNESRFANGLESVRSYASRVPCAVFHCCTLGYFRRTRAAAAKTRFSSAYTTSLLKKRLNEGSLWQKYLRGWSVELVKNLYLMIINVLLLDVWLLSRADKWRRGLLQREKYRLLSALIVVPIAYLSLSFIASAPIVGVEPEPSGFSQQISEMAQMLAVLQNLQLRLDNIGEKQSRTKVYLAALKQKLEELPRDKVLKDKFENEKLTSIRAEFQTLKLIFEQLKNHCTAPANDEIVKRLIDRQMSTYFGESVTRDEVIRLLKRTLVSIDRRNDSSLVVGVQDVERIALEELSRYRADKTARVDYAVESSGGEVVSVQPSRCNDAHGRHGFPKAVFTILGVPVHVHDVNNPRLVIQAGPVYVGKCWAFRDFQCRLLLKLWRPVRVTGFSLEHASRLNLPNGDMSSAPREFSVEGLVSPDDENPENLGDYQFLELDDNLQYFSVKNNTASSVMHQYVRLQIHSNHGNSDYTCLYRFRVHGDVSNT</sequence>
<dbReference type="PANTHER" id="PTHR12911:SF8">
    <property type="entry name" value="KLAROID PROTEIN-RELATED"/>
    <property type="match status" value="1"/>
</dbReference>
<feature type="transmembrane region" description="Helical" evidence="6">
    <location>
        <begin position="155"/>
        <end position="176"/>
    </location>
</feature>
<dbReference type="SUPFAM" id="SSF49785">
    <property type="entry name" value="Galactose-binding domain-like"/>
    <property type="match status" value="1"/>
</dbReference>
<evidence type="ECO:0000313" key="9">
    <source>
        <dbReference type="Proteomes" id="UP001627154"/>
    </source>
</evidence>
<keyword evidence="3 6" id="KW-1133">Transmembrane helix</keyword>
<evidence type="ECO:0000259" key="7">
    <source>
        <dbReference type="PROSITE" id="PS51469"/>
    </source>
</evidence>
<evidence type="ECO:0000256" key="3">
    <source>
        <dbReference type="ARBA" id="ARBA00022989"/>
    </source>
</evidence>
<proteinExistence type="predicted"/>
<dbReference type="AlphaFoldDB" id="A0ABD2VXZ5"/>
<protein>
    <recommendedName>
        <fullName evidence="7">SUN domain-containing protein</fullName>
    </recommendedName>
</protein>
<dbReference type="InterPro" id="IPR008979">
    <property type="entry name" value="Galactose-bd-like_sf"/>
</dbReference>
<keyword evidence="2 6" id="KW-0812">Transmembrane</keyword>
<dbReference type="Pfam" id="PF07738">
    <property type="entry name" value="Sad1_UNC"/>
    <property type="match status" value="1"/>
</dbReference>
<dbReference type="InterPro" id="IPR012919">
    <property type="entry name" value="SUN_dom"/>
</dbReference>
<comment type="subcellular location">
    <subcellularLocation>
        <location evidence="1">Membrane</location>
    </subcellularLocation>
</comment>
<dbReference type="EMBL" id="JBJJXI010000153">
    <property type="protein sequence ID" value="KAL3385595.1"/>
    <property type="molecule type" value="Genomic_DNA"/>
</dbReference>
<evidence type="ECO:0000256" key="5">
    <source>
        <dbReference type="SAM" id="MobiDB-lite"/>
    </source>
</evidence>
<evidence type="ECO:0000256" key="4">
    <source>
        <dbReference type="ARBA" id="ARBA00023136"/>
    </source>
</evidence>
<feature type="compositionally biased region" description="Polar residues" evidence="5">
    <location>
        <begin position="1"/>
        <end position="16"/>
    </location>
</feature>
<dbReference type="InterPro" id="IPR045119">
    <property type="entry name" value="SUN1-5"/>
</dbReference>
<evidence type="ECO:0000256" key="2">
    <source>
        <dbReference type="ARBA" id="ARBA00022692"/>
    </source>
</evidence>
<keyword evidence="9" id="KW-1185">Reference proteome</keyword>
<feature type="domain" description="SUN" evidence="7">
    <location>
        <begin position="351"/>
        <end position="519"/>
    </location>
</feature>
<feature type="region of interest" description="Disordered" evidence="5">
    <location>
        <begin position="1"/>
        <end position="34"/>
    </location>
</feature>
<evidence type="ECO:0000313" key="8">
    <source>
        <dbReference type="EMBL" id="KAL3385595.1"/>
    </source>
</evidence>
<dbReference type="GO" id="GO:0005635">
    <property type="term" value="C:nuclear envelope"/>
    <property type="evidence" value="ECO:0007669"/>
    <property type="project" value="UniProtKB-ARBA"/>
</dbReference>
<reference evidence="8 9" key="1">
    <citation type="journal article" date="2024" name="bioRxiv">
        <title>A reference genome for Trichogramma kaykai: A tiny desert-dwelling parasitoid wasp with competing sex-ratio distorters.</title>
        <authorList>
            <person name="Culotta J."/>
            <person name="Lindsey A.R."/>
        </authorList>
    </citation>
    <scope>NUCLEOTIDE SEQUENCE [LARGE SCALE GENOMIC DNA]</scope>
    <source>
        <strain evidence="8 9">KSX58</strain>
    </source>
</reference>
<feature type="compositionally biased region" description="Low complexity" evidence="5">
    <location>
        <begin position="21"/>
        <end position="31"/>
    </location>
</feature>
<dbReference type="Proteomes" id="UP001627154">
    <property type="component" value="Unassembled WGS sequence"/>
</dbReference>
<dbReference type="PANTHER" id="PTHR12911">
    <property type="entry name" value="SAD1/UNC-84-LIKE PROTEIN-RELATED"/>
    <property type="match status" value="1"/>
</dbReference>